<sequence length="143" mass="15497">MKPSARTLSIAYLWALVSFLVLDAVWLSLMGPRLYKPALGDLMASDVDWLAAVLFYAIYLAGLLVFAISPALAEGTAGAALRRGAFFGLVAYATYDLTNQATLRDWPWAITIADLVWGSFVSGVAAWVSARLTSRRANPARAR</sequence>
<evidence type="ECO:0000313" key="3">
    <source>
        <dbReference type="Proteomes" id="UP000281118"/>
    </source>
</evidence>
<evidence type="ECO:0000256" key="1">
    <source>
        <dbReference type="SAM" id="Phobius"/>
    </source>
</evidence>
<accession>A0A433MQL5</accession>
<dbReference type="Proteomes" id="UP000281118">
    <property type="component" value="Unassembled WGS sequence"/>
</dbReference>
<keyword evidence="1" id="KW-0812">Transmembrane</keyword>
<dbReference type="EMBL" id="RXFT01000011">
    <property type="protein sequence ID" value="RUR70148.1"/>
    <property type="molecule type" value="Genomic_DNA"/>
</dbReference>
<keyword evidence="1" id="KW-0472">Membrane</keyword>
<dbReference type="OrthoDB" id="166547at2"/>
<feature type="transmembrane region" description="Helical" evidence="1">
    <location>
        <begin position="80"/>
        <end position="95"/>
    </location>
</feature>
<dbReference type="RefSeq" id="WP_126024252.1">
    <property type="nucleotide sequence ID" value="NZ_RXFT01000011.1"/>
</dbReference>
<dbReference type="Pfam" id="PF09945">
    <property type="entry name" value="DUF2177"/>
    <property type="match status" value="1"/>
</dbReference>
<comment type="caution">
    <text evidence="2">The sequence shown here is derived from an EMBL/GenBank/DDBJ whole genome shotgun (WGS) entry which is preliminary data.</text>
</comment>
<dbReference type="InterPro" id="IPR018687">
    <property type="entry name" value="DUF2177_membr"/>
</dbReference>
<name>A0A433MQL5_9BURK</name>
<reference evidence="2 3" key="1">
    <citation type="submission" date="2018-12" db="EMBL/GenBank/DDBJ databases">
        <title>The genome sequences of Variovorax guangxiensis DSM 27352.</title>
        <authorList>
            <person name="Gao J."/>
            <person name="Sun J."/>
        </authorList>
    </citation>
    <scope>NUCLEOTIDE SEQUENCE [LARGE SCALE GENOMIC DNA]</scope>
    <source>
        <strain evidence="2 3">DSM 27352</strain>
    </source>
</reference>
<evidence type="ECO:0000313" key="2">
    <source>
        <dbReference type="EMBL" id="RUR70148.1"/>
    </source>
</evidence>
<organism evidence="2 3">
    <name type="scientific">Variovorax guangxiensis</name>
    <dbReference type="NCBI Taxonomy" id="1775474"/>
    <lineage>
        <taxon>Bacteria</taxon>
        <taxon>Pseudomonadati</taxon>
        <taxon>Pseudomonadota</taxon>
        <taxon>Betaproteobacteria</taxon>
        <taxon>Burkholderiales</taxon>
        <taxon>Comamonadaceae</taxon>
        <taxon>Variovorax</taxon>
    </lineage>
</organism>
<dbReference type="AlphaFoldDB" id="A0A433MQL5"/>
<feature type="transmembrane region" description="Helical" evidence="1">
    <location>
        <begin position="12"/>
        <end position="29"/>
    </location>
</feature>
<protein>
    <submittedName>
        <fullName evidence="2">DUF2177 family protein</fullName>
    </submittedName>
</protein>
<keyword evidence="1" id="KW-1133">Transmembrane helix</keyword>
<feature type="transmembrane region" description="Helical" evidence="1">
    <location>
        <begin position="107"/>
        <end position="128"/>
    </location>
</feature>
<gene>
    <name evidence="2" type="ORF">EJP67_24130</name>
</gene>
<proteinExistence type="predicted"/>
<feature type="transmembrane region" description="Helical" evidence="1">
    <location>
        <begin position="49"/>
        <end position="68"/>
    </location>
</feature>